<reference evidence="2" key="1">
    <citation type="submission" date="2021-02" db="EMBL/GenBank/DDBJ databases">
        <title>Genome sequence Cadophora malorum strain M34.</title>
        <authorList>
            <person name="Stefanovic E."/>
            <person name="Vu D."/>
            <person name="Scully C."/>
            <person name="Dijksterhuis J."/>
            <person name="Roader J."/>
            <person name="Houbraken J."/>
        </authorList>
    </citation>
    <scope>NUCLEOTIDE SEQUENCE</scope>
    <source>
        <strain evidence="2">M34</strain>
    </source>
</reference>
<dbReference type="Pfam" id="PF11951">
    <property type="entry name" value="Fungal_trans_2"/>
    <property type="match status" value="1"/>
</dbReference>
<feature type="compositionally biased region" description="Polar residues" evidence="1">
    <location>
        <begin position="329"/>
        <end position="338"/>
    </location>
</feature>
<organism evidence="2 3">
    <name type="scientific">Cadophora malorum</name>
    <dbReference type="NCBI Taxonomy" id="108018"/>
    <lineage>
        <taxon>Eukaryota</taxon>
        <taxon>Fungi</taxon>
        <taxon>Dikarya</taxon>
        <taxon>Ascomycota</taxon>
        <taxon>Pezizomycotina</taxon>
        <taxon>Leotiomycetes</taxon>
        <taxon>Helotiales</taxon>
        <taxon>Ploettnerulaceae</taxon>
        <taxon>Cadophora</taxon>
    </lineage>
</organism>
<dbReference type="AlphaFoldDB" id="A0A8H7WEH4"/>
<proteinExistence type="predicted"/>
<feature type="region of interest" description="Disordered" evidence="1">
    <location>
        <begin position="1"/>
        <end position="102"/>
    </location>
</feature>
<dbReference type="PANTHER" id="PTHR37540:SF5">
    <property type="entry name" value="TRANSCRIPTION FACTOR DOMAIN-CONTAINING PROTEIN"/>
    <property type="match status" value="1"/>
</dbReference>
<dbReference type="EMBL" id="JAFJYH010000036">
    <property type="protein sequence ID" value="KAG4423347.1"/>
    <property type="molecule type" value="Genomic_DNA"/>
</dbReference>
<gene>
    <name evidence="2" type="ORF">IFR04_003581</name>
</gene>
<protein>
    <recommendedName>
        <fullName evidence="4">Transcription factor domain-containing protein</fullName>
    </recommendedName>
</protein>
<comment type="caution">
    <text evidence="2">The sequence shown here is derived from an EMBL/GenBank/DDBJ whole genome shotgun (WGS) entry which is preliminary data.</text>
</comment>
<dbReference type="PANTHER" id="PTHR37540">
    <property type="entry name" value="TRANSCRIPTION FACTOR (ACR-2), PUTATIVE-RELATED-RELATED"/>
    <property type="match status" value="1"/>
</dbReference>
<accession>A0A8H7WEH4</accession>
<sequence>MDPNAPPERHAPPPKPPTYSFITINDPKETKSRSKKRQVRSAVAYYQHHKNDNDEAEMGGTRRRGWKRRDQTQSPVMLKHESSQSTMSESTSTAQTTPAEEKPDWVTEWNAAYPPDATFRGLRMDPFNSYPVPWNPAYEPILDFCKLHSLYDCYENITQILIDTPAVSEPGKVFRLRTVWFPLVMTSSTTFYAALSLAGSILQARQHLPLDAPALLEIRQRAISSINATLSNREACKTDQTIGAVLCLSILESFLGHPELFQMHMAGLAKMVRMRGGLDGLGLEGLLRRMIVWLDFNHSRIYRTDLVFEESIEAESRLSPFKHPKSRESSPTDSAAAT</sequence>
<evidence type="ECO:0008006" key="4">
    <source>
        <dbReference type="Google" id="ProtNLM"/>
    </source>
</evidence>
<feature type="compositionally biased region" description="Low complexity" evidence="1">
    <location>
        <begin position="83"/>
        <end position="97"/>
    </location>
</feature>
<evidence type="ECO:0000256" key="1">
    <source>
        <dbReference type="SAM" id="MobiDB-lite"/>
    </source>
</evidence>
<evidence type="ECO:0000313" key="3">
    <source>
        <dbReference type="Proteomes" id="UP000664132"/>
    </source>
</evidence>
<keyword evidence="3" id="KW-1185">Reference proteome</keyword>
<dbReference type="InterPro" id="IPR021858">
    <property type="entry name" value="Fun_TF"/>
</dbReference>
<dbReference type="Proteomes" id="UP000664132">
    <property type="component" value="Unassembled WGS sequence"/>
</dbReference>
<evidence type="ECO:0000313" key="2">
    <source>
        <dbReference type="EMBL" id="KAG4423347.1"/>
    </source>
</evidence>
<name>A0A8H7WEH4_9HELO</name>
<feature type="region of interest" description="Disordered" evidence="1">
    <location>
        <begin position="315"/>
        <end position="338"/>
    </location>
</feature>
<dbReference type="OrthoDB" id="4159781at2759"/>